<dbReference type="STRING" id="1798657.A2648_02635"/>
<organism evidence="1 2">
    <name type="scientific">Candidatus Lloydbacteria bacterium RIFCSPHIGHO2_01_FULL_41_20</name>
    <dbReference type="NCBI Taxonomy" id="1798657"/>
    <lineage>
        <taxon>Bacteria</taxon>
        <taxon>Candidatus Lloydiibacteriota</taxon>
    </lineage>
</organism>
<gene>
    <name evidence="1" type="ORF">A2648_02635</name>
</gene>
<sequence length="121" mass="14262">MEYYRFITDGMGIYEAVDQNCRKDDPRRLNKPDGSWLAKKGTDYSGAISFWTNFGVKKYFDSGLLDWHRSVIKGDVEVVVMDRPTEILYEDEYQIIFDVKFLKVKDQLTIDEFLKKKKMVA</sequence>
<evidence type="ECO:0000313" key="2">
    <source>
        <dbReference type="Proteomes" id="UP000178841"/>
    </source>
</evidence>
<proteinExistence type="predicted"/>
<dbReference type="AlphaFoldDB" id="A0A1G2CR12"/>
<reference evidence="1 2" key="1">
    <citation type="journal article" date="2016" name="Nat. Commun.">
        <title>Thousands of microbial genomes shed light on interconnected biogeochemical processes in an aquifer system.</title>
        <authorList>
            <person name="Anantharaman K."/>
            <person name="Brown C.T."/>
            <person name="Hug L.A."/>
            <person name="Sharon I."/>
            <person name="Castelle C.J."/>
            <person name="Probst A.J."/>
            <person name="Thomas B.C."/>
            <person name="Singh A."/>
            <person name="Wilkins M.J."/>
            <person name="Karaoz U."/>
            <person name="Brodie E.L."/>
            <person name="Williams K.H."/>
            <person name="Hubbard S.S."/>
            <person name="Banfield J.F."/>
        </authorList>
    </citation>
    <scope>NUCLEOTIDE SEQUENCE [LARGE SCALE GENOMIC DNA]</scope>
</reference>
<comment type="caution">
    <text evidence="1">The sequence shown here is derived from an EMBL/GenBank/DDBJ whole genome shotgun (WGS) entry which is preliminary data.</text>
</comment>
<evidence type="ECO:0000313" key="1">
    <source>
        <dbReference type="EMBL" id="OGZ03826.1"/>
    </source>
</evidence>
<dbReference type="Proteomes" id="UP000178841">
    <property type="component" value="Unassembled WGS sequence"/>
</dbReference>
<name>A0A1G2CR12_9BACT</name>
<accession>A0A1G2CR12</accession>
<dbReference type="EMBL" id="MHLH01000015">
    <property type="protein sequence ID" value="OGZ03826.1"/>
    <property type="molecule type" value="Genomic_DNA"/>
</dbReference>
<protein>
    <submittedName>
        <fullName evidence="1">Uncharacterized protein</fullName>
    </submittedName>
</protein>